<organism evidence="1 2">
    <name type="scientific">Nocardioides ginsengisegetis</name>
    <dbReference type="NCBI Taxonomy" id="661491"/>
    <lineage>
        <taxon>Bacteria</taxon>
        <taxon>Bacillati</taxon>
        <taxon>Actinomycetota</taxon>
        <taxon>Actinomycetes</taxon>
        <taxon>Propionibacteriales</taxon>
        <taxon>Nocardioidaceae</taxon>
        <taxon>Nocardioides</taxon>
    </lineage>
</organism>
<reference evidence="1 2" key="1">
    <citation type="submission" date="2020-07" db="EMBL/GenBank/DDBJ databases">
        <title>Sequencing the genomes of 1000 actinobacteria strains.</title>
        <authorList>
            <person name="Klenk H.-P."/>
        </authorList>
    </citation>
    <scope>NUCLEOTIDE SEQUENCE [LARGE SCALE GENOMIC DNA]</scope>
    <source>
        <strain evidence="1 2">DSM 21349</strain>
    </source>
</reference>
<accession>A0A7W3IYV4</accession>
<evidence type="ECO:0000313" key="2">
    <source>
        <dbReference type="Proteomes" id="UP000580910"/>
    </source>
</evidence>
<sequence length="165" mass="19093">MSLTGPATHREFPAGGRDIPDSPINWLLLSADEARSELLDLDRWVTFLRVAYGLPPTIVPPSWHRHDELIWELSALHLHWLNSYHPDAPLSAPNHWHQDFAAARVRLREWVATNGARLDRDRPTRVTPWPGERPAAVGGEVEVVDRAEDFRRFLEEDFEKRRNRS</sequence>
<keyword evidence="2" id="KW-1185">Reference proteome</keyword>
<dbReference type="EMBL" id="JACGXA010000001">
    <property type="protein sequence ID" value="MBA8803200.1"/>
    <property type="molecule type" value="Genomic_DNA"/>
</dbReference>
<proteinExistence type="predicted"/>
<dbReference type="Proteomes" id="UP000580910">
    <property type="component" value="Unassembled WGS sequence"/>
</dbReference>
<dbReference type="RefSeq" id="WP_182538041.1">
    <property type="nucleotide sequence ID" value="NZ_JACGXA010000001.1"/>
</dbReference>
<protein>
    <submittedName>
        <fullName evidence="1">Uncharacterized protein</fullName>
    </submittedName>
</protein>
<name>A0A7W3IYV4_9ACTN</name>
<gene>
    <name evidence="1" type="ORF">FB382_001491</name>
</gene>
<comment type="caution">
    <text evidence="1">The sequence shown here is derived from an EMBL/GenBank/DDBJ whole genome shotgun (WGS) entry which is preliminary data.</text>
</comment>
<evidence type="ECO:0000313" key="1">
    <source>
        <dbReference type="EMBL" id="MBA8803200.1"/>
    </source>
</evidence>
<dbReference type="AlphaFoldDB" id="A0A7W3IYV4"/>